<accession>A0A0A9B3T2</accession>
<keyword evidence="1" id="KW-1133">Transmembrane helix</keyword>
<evidence type="ECO:0000256" key="1">
    <source>
        <dbReference type="SAM" id="Phobius"/>
    </source>
</evidence>
<dbReference type="AlphaFoldDB" id="A0A0A9B3T2"/>
<evidence type="ECO:0000313" key="2">
    <source>
        <dbReference type="EMBL" id="JAD58609.1"/>
    </source>
</evidence>
<protein>
    <submittedName>
        <fullName evidence="2">Uncharacterized protein</fullName>
    </submittedName>
</protein>
<keyword evidence="1" id="KW-0812">Transmembrane</keyword>
<name>A0A0A9B3T2_ARUDO</name>
<keyword evidence="1" id="KW-0472">Membrane</keyword>
<organism evidence="2">
    <name type="scientific">Arundo donax</name>
    <name type="common">Giant reed</name>
    <name type="synonym">Donax arundinaceus</name>
    <dbReference type="NCBI Taxonomy" id="35708"/>
    <lineage>
        <taxon>Eukaryota</taxon>
        <taxon>Viridiplantae</taxon>
        <taxon>Streptophyta</taxon>
        <taxon>Embryophyta</taxon>
        <taxon>Tracheophyta</taxon>
        <taxon>Spermatophyta</taxon>
        <taxon>Magnoliopsida</taxon>
        <taxon>Liliopsida</taxon>
        <taxon>Poales</taxon>
        <taxon>Poaceae</taxon>
        <taxon>PACMAD clade</taxon>
        <taxon>Arundinoideae</taxon>
        <taxon>Arundineae</taxon>
        <taxon>Arundo</taxon>
    </lineage>
</organism>
<dbReference type="EMBL" id="GBRH01239286">
    <property type="protein sequence ID" value="JAD58609.1"/>
    <property type="molecule type" value="Transcribed_RNA"/>
</dbReference>
<sequence length="39" mass="4229">MDDPISPGKLYFAVLCVIFVSSANLLSYSSCNLVLVVFC</sequence>
<feature type="transmembrane region" description="Helical" evidence="1">
    <location>
        <begin position="12"/>
        <end position="38"/>
    </location>
</feature>
<reference evidence="2" key="1">
    <citation type="submission" date="2014-09" db="EMBL/GenBank/DDBJ databases">
        <authorList>
            <person name="Magalhaes I.L.F."/>
            <person name="Oliveira U."/>
            <person name="Santos F.R."/>
            <person name="Vidigal T.H.D.A."/>
            <person name="Brescovit A.D."/>
            <person name="Santos A.J."/>
        </authorList>
    </citation>
    <scope>NUCLEOTIDE SEQUENCE</scope>
    <source>
        <tissue evidence="2">Shoot tissue taken approximately 20 cm above the soil surface</tissue>
    </source>
</reference>
<reference evidence="2" key="2">
    <citation type="journal article" date="2015" name="Data Brief">
        <title>Shoot transcriptome of the giant reed, Arundo donax.</title>
        <authorList>
            <person name="Barrero R.A."/>
            <person name="Guerrero F.D."/>
            <person name="Moolhuijzen P."/>
            <person name="Goolsby J.A."/>
            <person name="Tidwell J."/>
            <person name="Bellgard S.E."/>
            <person name="Bellgard M.I."/>
        </authorList>
    </citation>
    <scope>NUCLEOTIDE SEQUENCE</scope>
    <source>
        <tissue evidence="2">Shoot tissue taken approximately 20 cm above the soil surface</tissue>
    </source>
</reference>
<proteinExistence type="predicted"/>